<accession>A0ABS4GTW2</accession>
<comment type="caution">
    <text evidence="1">The sequence shown here is derived from an EMBL/GenBank/DDBJ whole genome shotgun (WGS) entry which is preliminary data.</text>
</comment>
<sequence length="61" mass="6884">METLKLAEIVLSVNPDLYQLLKTEELNQDIVLRNGLHSLKAHDLLEIVEASIAHNQNNALH</sequence>
<evidence type="ECO:0000313" key="2">
    <source>
        <dbReference type="Proteomes" id="UP001519343"/>
    </source>
</evidence>
<name>A0ABS4GTW2_9BACL</name>
<organism evidence="1 2">
    <name type="scientific">Ammoniphilus resinae</name>
    <dbReference type="NCBI Taxonomy" id="861532"/>
    <lineage>
        <taxon>Bacteria</taxon>
        <taxon>Bacillati</taxon>
        <taxon>Bacillota</taxon>
        <taxon>Bacilli</taxon>
        <taxon>Bacillales</taxon>
        <taxon>Paenibacillaceae</taxon>
        <taxon>Aneurinibacillus group</taxon>
        <taxon>Ammoniphilus</taxon>
    </lineage>
</organism>
<proteinExistence type="predicted"/>
<dbReference type="EMBL" id="JAGGKT010000013">
    <property type="protein sequence ID" value="MBP1933718.1"/>
    <property type="molecule type" value="Genomic_DNA"/>
</dbReference>
<gene>
    <name evidence="1" type="ORF">J2Z37_003731</name>
</gene>
<keyword evidence="2" id="KW-1185">Reference proteome</keyword>
<reference evidence="1 2" key="1">
    <citation type="submission" date="2021-03" db="EMBL/GenBank/DDBJ databases">
        <title>Genomic Encyclopedia of Type Strains, Phase IV (KMG-IV): sequencing the most valuable type-strain genomes for metagenomic binning, comparative biology and taxonomic classification.</title>
        <authorList>
            <person name="Goeker M."/>
        </authorList>
    </citation>
    <scope>NUCLEOTIDE SEQUENCE [LARGE SCALE GENOMIC DNA]</scope>
    <source>
        <strain evidence="1 2">DSM 24738</strain>
    </source>
</reference>
<dbReference type="RefSeq" id="WP_209811735.1">
    <property type="nucleotide sequence ID" value="NZ_JAGGKT010000013.1"/>
</dbReference>
<protein>
    <submittedName>
        <fullName evidence="1">Uncharacterized protein</fullName>
    </submittedName>
</protein>
<dbReference type="Proteomes" id="UP001519343">
    <property type="component" value="Unassembled WGS sequence"/>
</dbReference>
<evidence type="ECO:0000313" key="1">
    <source>
        <dbReference type="EMBL" id="MBP1933718.1"/>
    </source>
</evidence>